<evidence type="ECO:0000259" key="1">
    <source>
        <dbReference type="Pfam" id="PF05685"/>
    </source>
</evidence>
<accession>A0A975GU73</accession>
<dbReference type="EMBL" id="CP061800">
    <property type="protein sequence ID" value="QTA93791.1"/>
    <property type="molecule type" value="Genomic_DNA"/>
</dbReference>
<dbReference type="CDD" id="cd06260">
    <property type="entry name" value="DUF820-like"/>
    <property type="match status" value="1"/>
</dbReference>
<keyword evidence="3" id="KW-1185">Reference proteome</keyword>
<dbReference type="InterPro" id="IPR012296">
    <property type="entry name" value="Nuclease_put_TT1808"/>
</dbReference>
<dbReference type="AlphaFoldDB" id="A0A975GU73"/>
<dbReference type="Pfam" id="PF05685">
    <property type="entry name" value="Uma2"/>
    <property type="match status" value="1"/>
</dbReference>
<evidence type="ECO:0000313" key="3">
    <source>
        <dbReference type="Proteomes" id="UP000663722"/>
    </source>
</evidence>
<dbReference type="Gene3D" id="3.90.1570.10">
    <property type="entry name" value="tt1808, chain A"/>
    <property type="match status" value="1"/>
</dbReference>
<gene>
    <name evidence="2" type="ORF">dnm_098990</name>
</gene>
<dbReference type="RefSeq" id="WP_207680562.1">
    <property type="nucleotide sequence ID" value="NZ_CP061800.1"/>
</dbReference>
<feature type="domain" description="Putative restriction endonuclease" evidence="1">
    <location>
        <begin position="12"/>
        <end position="181"/>
    </location>
</feature>
<name>A0A975GU73_9BACT</name>
<reference evidence="2" key="1">
    <citation type="journal article" date="2021" name="Microb. Physiol.">
        <title>Proteogenomic Insights into the Physiology of Marine, Sulfate-Reducing, Filamentous Desulfonema limicola and Desulfonema magnum.</title>
        <authorList>
            <person name="Schnaars V."/>
            <person name="Wohlbrand L."/>
            <person name="Scheve S."/>
            <person name="Hinrichs C."/>
            <person name="Reinhardt R."/>
            <person name="Rabus R."/>
        </authorList>
    </citation>
    <scope>NUCLEOTIDE SEQUENCE</scope>
    <source>
        <strain evidence="2">4be13</strain>
    </source>
</reference>
<sequence>MLQPQKKNISAEEYLEMEKTAEYKNEYFQGEIFAMTGASFNHNLIVSNIIIALGSRLRNSSCFIFSGDMKIQVDEAMHYTYPDVSIVCGDIEFVGGRDDVITNPVVIFEVLSNSTKDYDRGSKFTAYRNIRSLKDYILIDQYDYHAEYFYKNEQKRWILEEFRSPGDTLKISSVAAELSLDTIYDRVRWQT</sequence>
<dbReference type="SUPFAM" id="SSF52980">
    <property type="entry name" value="Restriction endonuclease-like"/>
    <property type="match status" value="1"/>
</dbReference>
<dbReference type="PANTHER" id="PTHR36558:SF1">
    <property type="entry name" value="RESTRICTION ENDONUCLEASE DOMAIN-CONTAINING PROTEIN-RELATED"/>
    <property type="match status" value="1"/>
</dbReference>
<dbReference type="Proteomes" id="UP000663722">
    <property type="component" value="Chromosome"/>
</dbReference>
<dbReference type="PANTHER" id="PTHR36558">
    <property type="entry name" value="GLR1098 PROTEIN"/>
    <property type="match status" value="1"/>
</dbReference>
<dbReference type="InterPro" id="IPR011335">
    <property type="entry name" value="Restrct_endonuc-II-like"/>
</dbReference>
<evidence type="ECO:0000313" key="2">
    <source>
        <dbReference type="EMBL" id="QTA93791.1"/>
    </source>
</evidence>
<dbReference type="InterPro" id="IPR008538">
    <property type="entry name" value="Uma2"/>
</dbReference>
<organism evidence="2 3">
    <name type="scientific">Desulfonema magnum</name>
    <dbReference type="NCBI Taxonomy" id="45655"/>
    <lineage>
        <taxon>Bacteria</taxon>
        <taxon>Pseudomonadati</taxon>
        <taxon>Thermodesulfobacteriota</taxon>
        <taxon>Desulfobacteria</taxon>
        <taxon>Desulfobacterales</taxon>
        <taxon>Desulfococcaceae</taxon>
        <taxon>Desulfonema</taxon>
    </lineage>
</organism>
<dbReference type="KEGG" id="dmm:dnm_098990"/>
<protein>
    <submittedName>
        <fullName evidence="2">DUF820</fullName>
    </submittedName>
</protein>
<proteinExistence type="predicted"/>